<comment type="caution">
    <text evidence="2">The sequence shown here is derived from an EMBL/GenBank/DDBJ whole genome shotgun (WGS) entry which is preliminary data.</text>
</comment>
<dbReference type="InterPro" id="IPR024344">
    <property type="entry name" value="MDMPI_metal-binding"/>
</dbReference>
<evidence type="ECO:0000313" key="3">
    <source>
        <dbReference type="Proteomes" id="UP000179734"/>
    </source>
</evidence>
<feature type="domain" description="Mycothiol-dependent maleylpyruvate isomerase metal-binding" evidence="1">
    <location>
        <begin position="7"/>
        <end position="97"/>
    </location>
</feature>
<sequence length="224" mass="24815">MLDVRYRAARQRVADVVSTLSDDQLRTPVPATPGWTVHDVLAHLVGGAADLSSGRLDGAPGDAWTARHVGERRHQSVAELLAEWERVAPGTESALAQSKLSGPNLAGDVIGHEADLREALRLPRPDRAHWQPVLEVMMALLARRLRHSTALLIRDEHGQQWRCGSGDPETLLRADGYELLRGTFSRRYQRQIAAWDWTPAPTTQMTELFGLFGPRDDDQSIPLG</sequence>
<gene>
    <name evidence="2" type="ORF">BKN37_22285</name>
</gene>
<name>A0A1S1NE66_9MYCO</name>
<dbReference type="Gene3D" id="1.20.120.450">
    <property type="entry name" value="dinb family like domain"/>
    <property type="match status" value="1"/>
</dbReference>
<dbReference type="SUPFAM" id="SSF109854">
    <property type="entry name" value="DinB/YfiT-like putative metalloenzymes"/>
    <property type="match status" value="1"/>
</dbReference>
<dbReference type="GO" id="GO:0046872">
    <property type="term" value="F:metal ion binding"/>
    <property type="evidence" value="ECO:0007669"/>
    <property type="project" value="InterPro"/>
</dbReference>
<proteinExistence type="predicted"/>
<dbReference type="NCBIfam" id="TIGR03083">
    <property type="entry name" value="maleylpyruvate isomerase family mycothiol-dependent enzyme"/>
    <property type="match status" value="1"/>
</dbReference>
<dbReference type="AlphaFoldDB" id="A0A1S1NE66"/>
<organism evidence="2 3">
    <name type="scientific">Mycobacterium talmoniae</name>
    <dbReference type="NCBI Taxonomy" id="1858794"/>
    <lineage>
        <taxon>Bacteria</taxon>
        <taxon>Bacillati</taxon>
        <taxon>Actinomycetota</taxon>
        <taxon>Actinomycetes</taxon>
        <taxon>Mycobacteriales</taxon>
        <taxon>Mycobacteriaceae</taxon>
        <taxon>Mycobacterium</taxon>
    </lineage>
</organism>
<dbReference type="EMBL" id="MLQM01000171">
    <property type="protein sequence ID" value="OHU97056.1"/>
    <property type="molecule type" value="Genomic_DNA"/>
</dbReference>
<accession>A0A1S1NE66</accession>
<keyword evidence="3" id="KW-1185">Reference proteome</keyword>
<dbReference type="InterPro" id="IPR017517">
    <property type="entry name" value="Maleyloyr_isom"/>
</dbReference>
<dbReference type="Proteomes" id="UP000179734">
    <property type="component" value="Unassembled WGS sequence"/>
</dbReference>
<protein>
    <recommendedName>
        <fullName evidence="1">Mycothiol-dependent maleylpyruvate isomerase metal-binding domain-containing protein</fullName>
    </recommendedName>
</protein>
<reference evidence="2 3" key="1">
    <citation type="submission" date="2016-10" db="EMBL/GenBank/DDBJ databases">
        <title>Genome sequence of Mycobacterium talmonii.</title>
        <authorList>
            <person name="Greninger A.L."/>
            <person name="Elliott B."/>
            <person name="Vasireddy S."/>
            <person name="Vasireddy R."/>
        </authorList>
    </citation>
    <scope>NUCLEOTIDE SEQUENCE [LARGE SCALE GENOMIC DNA]</scope>
    <source>
        <strain evidence="3">NE-TNMC-100812</strain>
    </source>
</reference>
<evidence type="ECO:0000259" key="1">
    <source>
        <dbReference type="Pfam" id="PF11716"/>
    </source>
</evidence>
<dbReference type="InterPro" id="IPR034660">
    <property type="entry name" value="DinB/YfiT-like"/>
</dbReference>
<dbReference type="RefSeq" id="WP_071029127.1">
    <property type="nucleotide sequence ID" value="NZ_MLQM01000171.1"/>
</dbReference>
<evidence type="ECO:0000313" key="2">
    <source>
        <dbReference type="EMBL" id="OHU97056.1"/>
    </source>
</evidence>
<dbReference type="Pfam" id="PF11716">
    <property type="entry name" value="MDMPI_N"/>
    <property type="match status" value="1"/>
</dbReference>